<dbReference type="EMBL" id="LAZR01058754">
    <property type="protein sequence ID" value="KKK69227.1"/>
    <property type="molecule type" value="Genomic_DNA"/>
</dbReference>
<accession>A0A0F8XJB1</accession>
<gene>
    <name evidence="1" type="ORF">LCGC14_2936140</name>
</gene>
<dbReference type="AlphaFoldDB" id="A0A0F8XJB1"/>
<sequence length="83" mass="9355">MAKQKKMKDILFEDLVLCGITHENAPPYKDCLDDCGVLKDRGGNPLGKQGGKHKKCMTCWEGYVDDLVLRIIAKQDSKEETDK</sequence>
<organism evidence="1">
    <name type="scientific">marine sediment metagenome</name>
    <dbReference type="NCBI Taxonomy" id="412755"/>
    <lineage>
        <taxon>unclassified sequences</taxon>
        <taxon>metagenomes</taxon>
        <taxon>ecological metagenomes</taxon>
    </lineage>
</organism>
<proteinExistence type="predicted"/>
<name>A0A0F8XJB1_9ZZZZ</name>
<protein>
    <submittedName>
        <fullName evidence="1">Uncharacterized protein</fullName>
    </submittedName>
</protein>
<evidence type="ECO:0000313" key="1">
    <source>
        <dbReference type="EMBL" id="KKK69227.1"/>
    </source>
</evidence>
<comment type="caution">
    <text evidence="1">The sequence shown here is derived from an EMBL/GenBank/DDBJ whole genome shotgun (WGS) entry which is preliminary data.</text>
</comment>
<reference evidence="1" key="1">
    <citation type="journal article" date="2015" name="Nature">
        <title>Complex archaea that bridge the gap between prokaryotes and eukaryotes.</title>
        <authorList>
            <person name="Spang A."/>
            <person name="Saw J.H."/>
            <person name="Jorgensen S.L."/>
            <person name="Zaremba-Niedzwiedzka K."/>
            <person name="Martijn J."/>
            <person name="Lind A.E."/>
            <person name="van Eijk R."/>
            <person name="Schleper C."/>
            <person name="Guy L."/>
            <person name="Ettema T.J."/>
        </authorList>
    </citation>
    <scope>NUCLEOTIDE SEQUENCE</scope>
</reference>